<accession>A0ABY5UYM4</accession>
<dbReference type="Proteomes" id="UP001059295">
    <property type="component" value="Chromosome"/>
</dbReference>
<dbReference type="RefSeq" id="WP_019246114.1">
    <property type="nucleotide sequence ID" value="NZ_CAPH01000013.1"/>
</dbReference>
<name>A0ABY5UYM4_9BACT</name>
<reference evidence="2" key="1">
    <citation type="journal article" date="2022" name="Cell">
        <title>Design, construction, and in vivo augmentation of a complex gut microbiome.</title>
        <authorList>
            <person name="Cheng A.G."/>
            <person name="Ho P.Y."/>
            <person name="Aranda-Diaz A."/>
            <person name="Jain S."/>
            <person name="Yu F.B."/>
            <person name="Meng X."/>
            <person name="Wang M."/>
            <person name="Iakiviak M."/>
            <person name="Nagashima K."/>
            <person name="Zhao A."/>
            <person name="Murugkar P."/>
            <person name="Patil A."/>
            <person name="Atabakhsh K."/>
            <person name="Weakley A."/>
            <person name="Yan J."/>
            <person name="Brumbaugh A.R."/>
            <person name="Higginbottom S."/>
            <person name="Dimas A."/>
            <person name="Shiver A.L."/>
            <person name="Deutschbauer A."/>
            <person name="Neff N."/>
            <person name="Sonnenburg J.L."/>
            <person name="Huang K.C."/>
            <person name="Fischbach M.A."/>
        </authorList>
    </citation>
    <scope>NUCLEOTIDE SEQUENCE</scope>
    <source>
        <strain evidence="2">AP11</strain>
    </source>
</reference>
<keyword evidence="1" id="KW-0812">Transmembrane</keyword>
<evidence type="ECO:0000313" key="3">
    <source>
        <dbReference type="Proteomes" id="UP001059295"/>
    </source>
</evidence>
<feature type="transmembrane region" description="Helical" evidence="1">
    <location>
        <begin position="20"/>
        <end position="39"/>
    </location>
</feature>
<sequence length="158" mass="17539">MLFGERLKKQGGRLSRFREVLPLVVRALLVSFFGLAVRVRTAGHTPDRTSDRRTAEGQVADEPNTTGIYSVMRNPLYVGDLFKWPGIALLSIFSLFDCAGEWFEGEGPQYGWLWAAAGLSAIVYAVPKYLKCRTARFDGSSVQARVPAGSVRKRQTVL</sequence>
<dbReference type="EMBL" id="CP102294">
    <property type="protein sequence ID" value="UWN56326.1"/>
    <property type="molecule type" value="Genomic_DNA"/>
</dbReference>
<dbReference type="Gene3D" id="1.20.120.1630">
    <property type="match status" value="1"/>
</dbReference>
<feature type="transmembrane region" description="Helical" evidence="1">
    <location>
        <begin position="109"/>
        <end position="126"/>
    </location>
</feature>
<organism evidence="2 3">
    <name type="scientific">Alistipes ihumii AP11</name>
    <dbReference type="NCBI Taxonomy" id="1211813"/>
    <lineage>
        <taxon>Bacteria</taxon>
        <taxon>Pseudomonadati</taxon>
        <taxon>Bacteroidota</taxon>
        <taxon>Bacteroidia</taxon>
        <taxon>Bacteroidales</taxon>
        <taxon>Rikenellaceae</taxon>
        <taxon>Alistipes</taxon>
    </lineage>
</organism>
<dbReference type="PROSITE" id="PS50244">
    <property type="entry name" value="S5A_REDUCTASE"/>
    <property type="match status" value="1"/>
</dbReference>
<dbReference type="GeneID" id="82891375"/>
<proteinExistence type="predicted"/>
<gene>
    <name evidence="2" type="ORF">NQ491_06535</name>
</gene>
<protein>
    <submittedName>
        <fullName evidence="2">Phosphatidylethanolamine N-methyltransferase family protein</fullName>
    </submittedName>
</protein>
<evidence type="ECO:0000256" key="1">
    <source>
        <dbReference type="SAM" id="Phobius"/>
    </source>
</evidence>
<evidence type="ECO:0000313" key="2">
    <source>
        <dbReference type="EMBL" id="UWN56326.1"/>
    </source>
</evidence>
<keyword evidence="1" id="KW-0472">Membrane</keyword>
<keyword evidence="3" id="KW-1185">Reference proteome</keyword>
<keyword evidence="1" id="KW-1133">Transmembrane helix</keyword>